<gene>
    <name evidence="1" type="ORF">SCUD_LOCUS9053</name>
</gene>
<dbReference type="WBParaSite" id="SCUD_0000905301-mRNA-1">
    <property type="protein sequence ID" value="SCUD_0000905301-mRNA-1"/>
    <property type="gene ID" value="SCUD_0000905301"/>
</dbReference>
<reference evidence="1 2" key="2">
    <citation type="submission" date="2018-11" db="EMBL/GenBank/DDBJ databases">
        <authorList>
            <consortium name="Pathogen Informatics"/>
        </authorList>
    </citation>
    <scope>NUCLEOTIDE SEQUENCE [LARGE SCALE GENOMIC DNA]</scope>
    <source>
        <strain evidence="1">Dakar</strain>
        <strain evidence="2">Dakar, Senegal</strain>
    </source>
</reference>
<evidence type="ECO:0000313" key="1">
    <source>
        <dbReference type="EMBL" id="VDP33908.1"/>
    </source>
</evidence>
<dbReference type="EMBL" id="UZAK01033042">
    <property type="protein sequence ID" value="VDP33908.1"/>
    <property type="molecule type" value="Genomic_DNA"/>
</dbReference>
<proteinExistence type="predicted"/>
<organism evidence="3">
    <name type="scientific">Schistosoma curassoni</name>
    <dbReference type="NCBI Taxonomy" id="6186"/>
    <lineage>
        <taxon>Eukaryota</taxon>
        <taxon>Metazoa</taxon>
        <taxon>Spiralia</taxon>
        <taxon>Lophotrochozoa</taxon>
        <taxon>Platyhelminthes</taxon>
        <taxon>Trematoda</taxon>
        <taxon>Digenea</taxon>
        <taxon>Strigeidida</taxon>
        <taxon>Schistosomatoidea</taxon>
        <taxon>Schistosomatidae</taxon>
        <taxon>Schistosoma</taxon>
    </lineage>
</organism>
<reference evidence="3" key="1">
    <citation type="submission" date="2016-06" db="UniProtKB">
        <authorList>
            <consortium name="WormBaseParasite"/>
        </authorList>
    </citation>
    <scope>IDENTIFICATION</scope>
</reference>
<evidence type="ECO:0000313" key="3">
    <source>
        <dbReference type="WBParaSite" id="SCUD_0000905301-mRNA-1"/>
    </source>
</evidence>
<sequence length="66" mass="7097">MVVGGIQQVTLDPSFMLLGTHQQKVPVILSKLVLPDGFDSVSPSFTVRDITTGLSGPRLISCRTEI</sequence>
<evidence type="ECO:0000313" key="2">
    <source>
        <dbReference type="Proteomes" id="UP000279833"/>
    </source>
</evidence>
<accession>A0A183K240</accession>
<dbReference type="Proteomes" id="UP000279833">
    <property type="component" value="Unassembled WGS sequence"/>
</dbReference>
<protein>
    <submittedName>
        <fullName evidence="1 3">Uncharacterized protein</fullName>
    </submittedName>
</protein>
<name>A0A183K240_9TREM</name>
<keyword evidence="2" id="KW-1185">Reference proteome</keyword>
<dbReference type="AlphaFoldDB" id="A0A183K240"/>